<dbReference type="PANTHER" id="PTHR45938:SF11">
    <property type="entry name" value="WAP, KAZAL, IMMUNOGLOBULIN, KUNITZ AND NTR DOMAIN-CONTAINING PROTEIN 2-LIKE"/>
    <property type="match status" value="1"/>
</dbReference>
<dbReference type="RefSeq" id="XP_065653815.1">
    <property type="nucleotide sequence ID" value="XM_065797743.1"/>
</dbReference>
<keyword evidence="4 8" id="KW-0732">Signal</keyword>
<dbReference type="GeneID" id="136071923"/>
<evidence type="ECO:0000256" key="6">
    <source>
        <dbReference type="ARBA" id="ARBA00023157"/>
    </source>
</evidence>
<dbReference type="SMART" id="SM00280">
    <property type="entry name" value="KAZAL"/>
    <property type="match status" value="3"/>
</dbReference>
<evidence type="ECO:0000259" key="9">
    <source>
        <dbReference type="PROSITE" id="PS50279"/>
    </source>
</evidence>
<reference evidence="12" key="1">
    <citation type="submission" date="2025-08" db="UniProtKB">
        <authorList>
            <consortium name="RefSeq"/>
        </authorList>
    </citation>
    <scope>IDENTIFICATION</scope>
</reference>
<dbReference type="Gene3D" id="4.10.75.10">
    <property type="entry name" value="Elafin-like"/>
    <property type="match status" value="1"/>
</dbReference>
<feature type="chain" id="PRO_5045471936" evidence="8">
    <location>
        <begin position="19"/>
        <end position="548"/>
    </location>
</feature>
<feature type="domain" description="Kazal-like" evidence="10">
    <location>
        <begin position="410"/>
        <end position="457"/>
    </location>
</feature>
<dbReference type="Pfam" id="PF00095">
    <property type="entry name" value="WAP"/>
    <property type="match status" value="1"/>
</dbReference>
<dbReference type="Gene3D" id="4.10.410.10">
    <property type="entry name" value="Pancreatic trypsin inhibitor Kunitz domain"/>
    <property type="match status" value="1"/>
</dbReference>
<accession>A0ABM4BX50</accession>
<dbReference type="SUPFAM" id="SSF57362">
    <property type="entry name" value="BPTI-like"/>
    <property type="match status" value="1"/>
</dbReference>
<comment type="subcellular location">
    <subcellularLocation>
        <location evidence="1">Secreted</location>
    </subcellularLocation>
</comment>
<dbReference type="InterPro" id="IPR036880">
    <property type="entry name" value="Kunitz_BPTI_sf"/>
</dbReference>
<keyword evidence="2" id="KW-0964">Secreted</keyword>
<evidence type="ECO:0000259" key="10">
    <source>
        <dbReference type="PROSITE" id="PS51465"/>
    </source>
</evidence>
<gene>
    <name evidence="12" type="primary">LOC136071923</name>
</gene>
<keyword evidence="5" id="KW-0722">Serine protease inhibitor</keyword>
<protein>
    <submittedName>
        <fullName evidence="12">Uncharacterized protein LOC136071923</fullName>
    </submittedName>
</protein>
<evidence type="ECO:0000256" key="7">
    <source>
        <dbReference type="ARBA" id="ARBA00023319"/>
    </source>
</evidence>
<organism evidence="11 12">
    <name type="scientific">Hydra vulgaris</name>
    <name type="common">Hydra</name>
    <name type="synonym">Hydra attenuata</name>
    <dbReference type="NCBI Taxonomy" id="6087"/>
    <lineage>
        <taxon>Eukaryota</taxon>
        <taxon>Metazoa</taxon>
        <taxon>Cnidaria</taxon>
        <taxon>Hydrozoa</taxon>
        <taxon>Hydroidolina</taxon>
        <taxon>Anthoathecata</taxon>
        <taxon>Aplanulata</taxon>
        <taxon>Hydridae</taxon>
        <taxon>Hydra</taxon>
    </lineage>
</organism>
<evidence type="ECO:0000256" key="4">
    <source>
        <dbReference type="ARBA" id="ARBA00022729"/>
    </source>
</evidence>
<feature type="domain" description="Kazal-like" evidence="10">
    <location>
        <begin position="144"/>
        <end position="201"/>
    </location>
</feature>
<dbReference type="InterPro" id="IPR002223">
    <property type="entry name" value="Kunitz_BPTI"/>
</dbReference>
<proteinExistence type="predicted"/>
<dbReference type="Gene3D" id="3.30.60.30">
    <property type="match status" value="3"/>
</dbReference>
<keyword evidence="7" id="KW-0393">Immunoglobulin domain</keyword>
<dbReference type="SMART" id="SM00131">
    <property type="entry name" value="KU"/>
    <property type="match status" value="1"/>
</dbReference>
<name>A0ABM4BX50_HYDVU</name>
<evidence type="ECO:0000256" key="2">
    <source>
        <dbReference type="ARBA" id="ARBA00022525"/>
    </source>
</evidence>
<dbReference type="Pfam" id="PF00014">
    <property type="entry name" value="Kunitz_BPTI"/>
    <property type="match status" value="1"/>
</dbReference>
<dbReference type="InterPro" id="IPR036645">
    <property type="entry name" value="Elafin-like_sf"/>
</dbReference>
<feature type="domain" description="Kazal-like" evidence="10">
    <location>
        <begin position="496"/>
        <end position="543"/>
    </location>
</feature>
<dbReference type="InterPro" id="IPR036058">
    <property type="entry name" value="Kazal_dom_sf"/>
</dbReference>
<feature type="signal peptide" evidence="8">
    <location>
        <begin position="1"/>
        <end position="18"/>
    </location>
</feature>
<dbReference type="Proteomes" id="UP001652625">
    <property type="component" value="Chromosome 05"/>
</dbReference>
<dbReference type="Pfam" id="PF07648">
    <property type="entry name" value="Kazal_2"/>
    <property type="match status" value="3"/>
</dbReference>
<evidence type="ECO:0000256" key="5">
    <source>
        <dbReference type="ARBA" id="ARBA00022900"/>
    </source>
</evidence>
<dbReference type="PANTHER" id="PTHR45938">
    <property type="entry name" value="ACP24A4-RELATED"/>
    <property type="match status" value="1"/>
</dbReference>
<keyword evidence="11" id="KW-1185">Reference proteome</keyword>
<evidence type="ECO:0000313" key="12">
    <source>
        <dbReference type="RefSeq" id="XP_065653815.1"/>
    </source>
</evidence>
<dbReference type="SUPFAM" id="SSF100895">
    <property type="entry name" value="Kazal-type serine protease inhibitors"/>
    <property type="match status" value="3"/>
</dbReference>
<evidence type="ECO:0000313" key="11">
    <source>
        <dbReference type="Proteomes" id="UP001652625"/>
    </source>
</evidence>
<evidence type="ECO:0000256" key="1">
    <source>
        <dbReference type="ARBA" id="ARBA00004613"/>
    </source>
</evidence>
<feature type="domain" description="BPTI/Kunitz inhibitor" evidence="9">
    <location>
        <begin position="319"/>
        <end position="371"/>
    </location>
</feature>
<dbReference type="PROSITE" id="PS50279">
    <property type="entry name" value="BPTI_KUNITZ_2"/>
    <property type="match status" value="1"/>
</dbReference>
<dbReference type="CDD" id="cd00104">
    <property type="entry name" value="KAZAL_FS"/>
    <property type="match status" value="2"/>
</dbReference>
<evidence type="ECO:0000256" key="3">
    <source>
        <dbReference type="ARBA" id="ARBA00022690"/>
    </source>
</evidence>
<keyword evidence="3" id="KW-0646">Protease inhibitor</keyword>
<keyword evidence="6" id="KW-1015">Disulfide bond</keyword>
<dbReference type="CDD" id="cd00109">
    <property type="entry name" value="Kunitz-type"/>
    <property type="match status" value="1"/>
</dbReference>
<dbReference type="PROSITE" id="PS51465">
    <property type="entry name" value="KAZAL_2"/>
    <property type="match status" value="3"/>
</dbReference>
<evidence type="ECO:0000256" key="8">
    <source>
        <dbReference type="SAM" id="SignalP"/>
    </source>
</evidence>
<dbReference type="InterPro" id="IPR002350">
    <property type="entry name" value="Kazal_dom"/>
</dbReference>
<dbReference type="InterPro" id="IPR008197">
    <property type="entry name" value="WAP_dom"/>
</dbReference>
<sequence length="548" mass="62657">MRWLFCFVFVVEWSVGRCSTGECPFFPNAPQRDKSCYETPNCNIDSQCKNNEKCCENPCGITQCFSVDSKKDLEKCPLQYPSSLRCQDVRTKFCYIKSCTRCCYHQKSCNPAPALLTEPSNCHKEICANYQCLQQGSQCFVDEATNKPQCKCNEHCNNTRSYVCGKDSLKSVTYINLCHLDKEACQKETKISVENQGRCKVQQTLDIQLRPPNVKSKFIRADLSENILVYCYGDHKVVHLSWVQIRQDVEILMTDSFVLNFGVYLIDGKERRVSGLQLKQITSSMYAKYACIQTFNNTQLRDEVIILPKHQEAFDKRMCTLELNSGLKINEEYFPNYFYNTTNGICTLFYYTGFGGNENNFQTLEECQTKCQGKKPTFQQELVHEGEKCGTEVCDFYSKCEQTSHSYKCICPNQCSLKKNLVCASDGKTYGNICMMQFYACRWRKPLVPLYAGKCDEAISELEMSSLQDKTLCDLKNCPPSAKCIINTLTKAPQCYCENVCTFNVDIICASDNRQYLNKCFMDAQSCKTKKALSVRNHGLCNILGKNL</sequence>